<sequence length="110" mass="12116">MKVAIACSKDKEIVPLDQAEFIEIYDDQSGKLSESENPGYGSKEATMASILRLSPDVIAVREGVMCPGSYMMSQGSIKYALIKSSKVEDIIKNKEYADAKEELAEELFAE</sequence>
<proteinExistence type="predicted"/>
<reference evidence="1 2" key="1">
    <citation type="journal article" date="2009" name="Genome Biol.">
        <title>Community-wide analysis of microbial genome sequence signatures.</title>
        <authorList>
            <person name="Dick G.J."/>
            <person name="Andersson A.F."/>
            <person name="Baker B.J."/>
            <person name="Simmons S.L."/>
            <person name="Thomas B.C."/>
            <person name="Yelton A.P."/>
            <person name="Banfield J.F."/>
        </authorList>
    </citation>
    <scope>NUCLEOTIDE SEQUENCE [LARGE SCALE GENOMIC DNA]</scope>
    <source>
        <strain evidence="1">ARMAN-2</strain>
    </source>
</reference>
<evidence type="ECO:0000313" key="1">
    <source>
        <dbReference type="EMBL" id="EET89934.1"/>
    </source>
</evidence>
<dbReference type="AlphaFoldDB" id="C7DH32"/>
<name>C7DH32_MICA2</name>
<organism evidence="1 2">
    <name type="scientific">Candidatus Micrarchaeum acidiphilum ARMAN-2</name>
    <dbReference type="NCBI Taxonomy" id="425595"/>
    <lineage>
        <taxon>Archaea</taxon>
        <taxon>Candidatus Micrarchaeota</taxon>
        <taxon>Candidatus Micrarchaeia</taxon>
        <taxon>Candidatus Micrarchaeales</taxon>
        <taxon>Candidatus Micrarchaeaceae</taxon>
        <taxon>Candidatus Micrarchaeum</taxon>
    </lineage>
</organism>
<reference evidence="1 2" key="2">
    <citation type="journal article" date="2010" name="Proc. Natl. Acad. Sci. U.S.A.">
        <title>Enigmatic, ultrasmall, uncultivated Archaea.</title>
        <authorList>
            <person name="Baker B.J."/>
            <person name="Comolli L.R."/>
            <person name="Dick G.J."/>
            <person name="Hauser L.J."/>
            <person name="Hyatt D."/>
            <person name="Dill B.D."/>
            <person name="Land M.L."/>
            <person name="Verberkmoes N.C."/>
            <person name="Hettich R.L."/>
            <person name="Banfield J.F."/>
        </authorList>
    </citation>
    <scope>NUCLEOTIDE SEQUENCE [LARGE SCALE GENOMIC DNA]</scope>
    <source>
        <strain evidence="1">ARMAN-2</strain>
    </source>
</reference>
<dbReference type="EMBL" id="GG697240">
    <property type="protein sequence ID" value="EET89934.1"/>
    <property type="molecule type" value="Genomic_DNA"/>
</dbReference>
<protein>
    <recommendedName>
        <fullName evidence="3">Dinitrogenase iron-molybdenum cofactor biosynthesis domain-containing protein</fullName>
    </recommendedName>
</protein>
<evidence type="ECO:0008006" key="3">
    <source>
        <dbReference type="Google" id="ProtNLM"/>
    </source>
</evidence>
<keyword evidence="2" id="KW-1185">Reference proteome</keyword>
<gene>
    <name evidence="1" type="ORF">UNLARM2_0378</name>
</gene>
<dbReference type="Proteomes" id="UP000332487">
    <property type="component" value="Unassembled WGS sequence"/>
</dbReference>
<accession>C7DH32</accession>
<evidence type="ECO:0000313" key="2">
    <source>
        <dbReference type="Proteomes" id="UP000332487"/>
    </source>
</evidence>